<proteinExistence type="predicted"/>
<organism evidence="1">
    <name type="scientific">marine metagenome</name>
    <dbReference type="NCBI Taxonomy" id="408172"/>
    <lineage>
        <taxon>unclassified sequences</taxon>
        <taxon>metagenomes</taxon>
        <taxon>ecological metagenomes</taxon>
    </lineage>
</organism>
<gene>
    <name evidence="1" type="ORF">METZ01_LOCUS113227</name>
</gene>
<dbReference type="InterPro" id="IPR013783">
    <property type="entry name" value="Ig-like_fold"/>
</dbReference>
<dbReference type="EMBL" id="UINC01014096">
    <property type="protein sequence ID" value="SVA60373.1"/>
    <property type="molecule type" value="Genomic_DNA"/>
</dbReference>
<protein>
    <recommendedName>
        <fullName evidence="2">Carboxypeptidase regulatory-like domain-containing protein</fullName>
    </recommendedName>
</protein>
<name>A0A381X829_9ZZZZ</name>
<dbReference type="Gene3D" id="2.60.40.10">
    <property type="entry name" value="Immunoglobulins"/>
    <property type="match status" value="1"/>
</dbReference>
<accession>A0A381X829</accession>
<feature type="non-terminal residue" evidence="1">
    <location>
        <position position="1"/>
    </location>
</feature>
<dbReference type="Pfam" id="PF13620">
    <property type="entry name" value="CarboxypepD_reg"/>
    <property type="match status" value="1"/>
</dbReference>
<sequence length="377" mass="41290">VKQIAKGIFILVSLCLLATALPAKTYKISGKILDLEGKGVGGAEVVLLDADGEEIGKETTKKRLGKGGFGFKKIDSGTYTLKASGDGEEATQEVTVEDDDVEVELTLGAEPALKKKVAADEGDKRAEEGEAERMPQEEYVMTEVSFELKKMAAELDHMSGQVRDLQARSEMWINPLSIYQKEVILDNGSTVFGKVVYQDEEILKIESLVGYLVIDRSTVVRIVENVMAQEEPEYVPEQIRESYSPPPMPKLAQPRYVSAESGDRAASRDRAANIVLVGNIAEKKDRSNNVALAGQVKNVGGNRADFVKVNFVLRKNWSGETRTLTTFVAGSYYTFDSGITTDSSLLPGATGNFELIIPADVGSFLGYSYTIDWEEYE</sequence>
<reference evidence="1" key="1">
    <citation type="submission" date="2018-05" db="EMBL/GenBank/DDBJ databases">
        <authorList>
            <person name="Lanie J.A."/>
            <person name="Ng W.-L."/>
            <person name="Kazmierczak K.M."/>
            <person name="Andrzejewski T.M."/>
            <person name="Davidsen T.M."/>
            <person name="Wayne K.J."/>
            <person name="Tettelin H."/>
            <person name="Glass J.I."/>
            <person name="Rusch D."/>
            <person name="Podicherti R."/>
            <person name="Tsui H.-C.T."/>
            <person name="Winkler M.E."/>
        </authorList>
    </citation>
    <scope>NUCLEOTIDE SEQUENCE</scope>
</reference>
<dbReference type="SUPFAM" id="SSF49478">
    <property type="entry name" value="Cna protein B-type domain"/>
    <property type="match status" value="1"/>
</dbReference>
<dbReference type="AlphaFoldDB" id="A0A381X829"/>
<evidence type="ECO:0000313" key="1">
    <source>
        <dbReference type="EMBL" id="SVA60373.1"/>
    </source>
</evidence>
<evidence type="ECO:0008006" key="2">
    <source>
        <dbReference type="Google" id="ProtNLM"/>
    </source>
</evidence>